<dbReference type="PRINTS" id="PR00081">
    <property type="entry name" value="GDHRDH"/>
</dbReference>
<dbReference type="EMBL" id="JBHTMB010000247">
    <property type="protein sequence ID" value="MFD1236873.1"/>
    <property type="molecule type" value="Genomic_DNA"/>
</dbReference>
<comment type="caution">
    <text evidence="5">The sequence shown here is derived from an EMBL/GenBank/DDBJ whole genome shotgun (WGS) entry which is preliminary data.</text>
</comment>
<sequence>MSAPSSEEQLRFDGRVAVVTGGGRGLGRAYALALAARGARVVVNDLGGSLFGEGTDAGPAAAVAAEIRAAGGEALANDADVVSEDGAASIVAAAVDAWGRVDVVVNNAGILVPGALPGLGAADLRRHLDVHVVGAFNVTRAAWPHLVEQGYGRVVLTTSVGMFGGEHLVSYATAKGACVSLGRSLADAGRAHGIRVNMIAPAADTRMVTDPAFRERSGLPPLAPEHAPDPARGPDRAAPMLLVLAHESCPATGEVLSAGLGRFARVFWAETAGVVADLQPEDVRARWAEIVDPSSPVVPTSTSDAVRAREARIAAARAEAAGPGGH</sequence>
<dbReference type="SUPFAM" id="SSF51735">
    <property type="entry name" value="NAD(P)-binding Rossmann-fold domains"/>
    <property type="match status" value="1"/>
</dbReference>
<dbReference type="Proteomes" id="UP001597182">
    <property type="component" value="Unassembled WGS sequence"/>
</dbReference>
<dbReference type="InterPro" id="IPR036291">
    <property type="entry name" value="NAD(P)-bd_dom_sf"/>
</dbReference>
<evidence type="ECO:0000256" key="3">
    <source>
        <dbReference type="RuleBase" id="RU000363"/>
    </source>
</evidence>
<dbReference type="InterPro" id="IPR002347">
    <property type="entry name" value="SDR_fam"/>
</dbReference>
<name>A0ABW3VR38_9PSEU</name>
<proteinExistence type="inferred from homology"/>
<keyword evidence="2" id="KW-0560">Oxidoreductase</keyword>
<evidence type="ECO:0000256" key="1">
    <source>
        <dbReference type="ARBA" id="ARBA00006484"/>
    </source>
</evidence>
<accession>A0ABW3VR38</accession>
<dbReference type="Gene3D" id="3.40.50.720">
    <property type="entry name" value="NAD(P)-binding Rossmann-like Domain"/>
    <property type="match status" value="1"/>
</dbReference>
<protein>
    <submittedName>
        <fullName evidence="5">SDR family NAD(P)-dependent oxidoreductase</fullName>
    </submittedName>
</protein>
<reference evidence="6" key="1">
    <citation type="journal article" date="2019" name="Int. J. Syst. Evol. Microbiol.">
        <title>The Global Catalogue of Microorganisms (GCM) 10K type strain sequencing project: providing services to taxonomists for standard genome sequencing and annotation.</title>
        <authorList>
            <consortium name="The Broad Institute Genomics Platform"/>
            <consortium name="The Broad Institute Genome Sequencing Center for Infectious Disease"/>
            <person name="Wu L."/>
            <person name="Ma J."/>
        </authorList>
    </citation>
    <scope>NUCLEOTIDE SEQUENCE [LARGE SCALE GENOMIC DNA]</scope>
    <source>
        <strain evidence="6">CCUG 49018</strain>
    </source>
</reference>
<feature type="region of interest" description="Disordered" evidence="4">
    <location>
        <begin position="214"/>
        <end position="234"/>
    </location>
</feature>
<evidence type="ECO:0000256" key="2">
    <source>
        <dbReference type="ARBA" id="ARBA00023002"/>
    </source>
</evidence>
<dbReference type="PANTHER" id="PTHR45024">
    <property type="entry name" value="DEHYDROGENASES, SHORT CHAIN"/>
    <property type="match status" value="1"/>
</dbReference>
<dbReference type="PANTHER" id="PTHR45024:SF2">
    <property type="entry name" value="SCP2 DOMAIN-CONTAINING PROTEIN"/>
    <property type="match status" value="1"/>
</dbReference>
<evidence type="ECO:0000313" key="6">
    <source>
        <dbReference type="Proteomes" id="UP001597182"/>
    </source>
</evidence>
<dbReference type="RefSeq" id="WP_013677711.1">
    <property type="nucleotide sequence ID" value="NZ_BAABKS010000012.1"/>
</dbReference>
<organism evidence="5 6">
    <name type="scientific">Pseudonocardia benzenivorans</name>
    <dbReference type="NCBI Taxonomy" id="228005"/>
    <lineage>
        <taxon>Bacteria</taxon>
        <taxon>Bacillati</taxon>
        <taxon>Actinomycetota</taxon>
        <taxon>Actinomycetes</taxon>
        <taxon>Pseudonocardiales</taxon>
        <taxon>Pseudonocardiaceae</taxon>
        <taxon>Pseudonocardia</taxon>
    </lineage>
</organism>
<dbReference type="InterPro" id="IPR051687">
    <property type="entry name" value="Peroxisomal_Beta-Oxidation"/>
</dbReference>
<comment type="similarity">
    <text evidence="1 3">Belongs to the short-chain dehydrogenases/reductases (SDR) family.</text>
</comment>
<evidence type="ECO:0000313" key="5">
    <source>
        <dbReference type="EMBL" id="MFD1236873.1"/>
    </source>
</evidence>
<gene>
    <name evidence="5" type="ORF">ACFQ34_26595</name>
</gene>
<evidence type="ECO:0000256" key="4">
    <source>
        <dbReference type="SAM" id="MobiDB-lite"/>
    </source>
</evidence>
<dbReference type="PRINTS" id="PR00080">
    <property type="entry name" value="SDRFAMILY"/>
</dbReference>
<keyword evidence="6" id="KW-1185">Reference proteome</keyword>
<dbReference type="Pfam" id="PF00106">
    <property type="entry name" value="adh_short"/>
    <property type="match status" value="1"/>
</dbReference>